<gene>
    <name evidence="1" type="primary">traW</name>
    <name evidence="1" type="ORF">DMENIID0002_08070</name>
</gene>
<proteinExistence type="predicted"/>
<dbReference type="AlphaFoldDB" id="A0AAT9G8W3"/>
<organism evidence="1">
    <name type="scientific">Candidatus Tisiphia endosymbiont of Sergentomyia squamirostris</name>
    <dbReference type="NCBI Taxonomy" id="3113639"/>
    <lineage>
        <taxon>Bacteria</taxon>
        <taxon>Pseudomonadati</taxon>
        <taxon>Pseudomonadota</taxon>
        <taxon>Alphaproteobacteria</taxon>
        <taxon>Rickettsiales</taxon>
        <taxon>Rickettsiaceae</taxon>
        <taxon>Rickettsieae</taxon>
        <taxon>Candidatus Tisiphia</taxon>
    </lineage>
</organism>
<dbReference type="NCBIfam" id="TIGR02743">
    <property type="entry name" value="TraW"/>
    <property type="match status" value="1"/>
</dbReference>
<name>A0AAT9G8W3_9RICK</name>
<dbReference type="EMBL" id="AP029170">
    <property type="protein sequence ID" value="BFD46161.1"/>
    <property type="molecule type" value="Genomic_DNA"/>
</dbReference>
<reference evidence="1" key="1">
    <citation type="submission" date="2024-01" db="EMBL/GenBank/DDBJ databases">
        <title>Sequencing the genomes of a sandfly, Sergentomyia squamirostris, and its two endosymbionts.</title>
        <authorList>
            <person name="Itokawa K."/>
            <person name="Sanjoba C."/>
        </authorList>
    </citation>
    <scope>NUCLEOTIDE SEQUENCE</scope>
    <source>
        <strain evidence="1">RiSSQ</strain>
    </source>
</reference>
<protein>
    <submittedName>
        <fullName evidence="1">Type-F conjugative transfer system protein TraW</fullName>
    </submittedName>
</protein>
<sequence>MKLILTMILVILLPQITIAKDFGIYGIIFEVKEEGFLAMIERKLKLVDIEQEKSKMLEIAKTRIEQPIAVTNIKRTQKAQDFTYDPSYIIKEDIILPNGKLLHKLGTKVNPLDHINLDKKLIFIDSRDKEQVEWFKQQQSSSVIKAEDKLILVAGRPLDLQKELDREVYFDQAGVLTTKFKIKQVPAIIQQEGKVLRIKEVEID</sequence>
<dbReference type="InterPro" id="IPR014114">
    <property type="entry name" value="TraW"/>
</dbReference>
<accession>A0AAT9G8W3</accession>
<evidence type="ECO:0000313" key="1">
    <source>
        <dbReference type="EMBL" id="BFD46161.1"/>
    </source>
</evidence>